<reference evidence="1" key="1">
    <citation type="submission" date="2020-07" db="EMBL/GenBank/DDBJ databases">
        <authorList>
            <person name="Lin J."/>
        </authorList>
    </citation>
    <scope>NUCLEOTIDE SEQUENCE</scope>
</reference>
<dbReference type="EMBL" id="LR862137">
    <property type="protein sequence ID" value="CAD1844270.1"/>
    <property type="molecule type" value="Genomic_DNA"/>
</dbReference>
<dbReference type="AlphaFoldDB" id="A0A6V7QM44"/>
<protein>
    <submittedName>
        <fullName evidence="1">Uncharacterized protein</fullName>
    </submittedName>
</protein>
<organism evidence="1">
    <name type="scientific">Ananas comosus var. bracteatus</name>
    <name type="common">red pineapple</name>
    <dbReference type="NCBI Taxonomy" id="296719"/>
    <lineage>
        <taxon>Eukaryota</taxon>
        <taxon>Viridiplantae</taxon>
        <taxon>Streptophyta</taxon>
        <taxon>Embryophyta</taxon>
        <taxon>Tracheophyta</taxon>
        <taxon>Spermatophyta</taxon>
        <taxon>Magnoliopsida</taxon>
        <taxon>Liliopsida</taxon>
        <taxon>Poales</taxon>
        <taxon>Bromeliaceae</taxon>
        <taxon>Bromelioideae</taxon>
        <taxon>Ananas</taxon>
    </lineage>
</organism>
<gene>
    <name evidence="1" type="ORF">CB5_LOCUS27481</name>
</gene>
<evidence type="ECO:0000313" key="1">
    <source>
        <dbReference type="EMBL" id="CAD1844270.1"/>
    </source>
</evidence>
<sequence length="285" mass="30901">MKKKSPQLLAHARSFSLSSASAFALAHSAITEADLVAALDARDAAPHILKALALDLLGDRLPVLRSFDAALSHLPPNPFPPASVAMPSSSAPGWRKLELILLLASDYFEAILELGLPFLGECYEHKGSVEAARSTFGPPIWINACFELAWQDLQRLSGSRGRLPHKKRMREEVASSANQVVDEVGTTNQVRMFEDADEFIGDGHDFHEVGNDSDPLYASTQCSDAMVKVKASITSGSSASATELENDAFIRMKGKDQYGRVRGYGIGCSANTSIWATSIYWKCSI</sequence>
<proteinExistence type="predicted"/>
<name>A0A6V7QM44_ANACO</name>
<accession>A0A6V7QM44</accession>